<dbReference type="PROSITE" id="PS00888">
    <property type="entry name" value="CNMP_BINDING_1"/>
    <property type="match status" value="1"/>
</dbReference>
<organism evidence="1 2">
    <name type="scientific">Candidatus Termititenax persephonae</name>
    <dbReference type="NCBI Taxonomy" id="2218525"/>
    <lineage>
        <taxon>Bacteria</taxon>
        <taxon>Bacillati</taxon>
        <taxon>Candidatus Margulisiibacteriota</taxon>
        <taxon>Candidatus Termititenacia</taxon>
        <taxon>Candidatus Termititenacales</taxon>
        <taxon>Candidatus Termititenacaceae</taxon>
        <taxon>Candidatus Termititenax</taxon>
    </lineage>
</organism>
<dbReference type="AlphaFoldDB" id="A0A388TJY2"/>
<accession>A0A388TJY2</accession>
<reference evidence="1 2" key="1">
    <citation type="journal article" date="2019" name="ISME J.">
        <title>Genome analyses of uncultured TG2/ZB3 bacteria in 'Margulisbacteria' specifically attached to ectosymbiotic spirochetes of protists in the termite gut.</title>
        <authorList>
            <person name="Utami Y.D."/>
            <person name="Kuwahara H."/>
            <person name="Igai K."/>
            <person name="Murakami T."/>
            <person name="Sugaya K."/>
            <person name="Morikawa T."/>
            <person name="Nagura Y."/>
            <person name="Yuki M."/>
            <person name="Deevong P."/>
            <person name="Inoue T."/>
            <person name="Kihara K."/>
            <person name="Lo N."/>
            <person name="Yamada A."/>
            <person name="Ohkuma M."/>
            <person name="Hongoh Y."/>
        </authorList>
    </citation>
    <scope>NUCLEOTIDE SEQUENCE [LARGE SCALE GENOMIC DNA]</scope>
    <source>
        <strain evidence="1">NkOx7-02</strain>
    </source>
</reference>
<name>A0A388TJY2_9BACT</name>
<protein>
    <submittedName>
        <fullName evidence="1">Uncharacterized protein</fullName>
    </submittedName>
</protein>
<dbReference type="EMBL" id="BGZO01000049">
    <property type="protein sequence ID" value="GBR76794.1"/>
    <property type="molecule type" value="Genomic_DNA"/>
</dbReference>
<keyword evidence="2" id="KW-1185">Reference proteome</keyword>
<proteinExistence type="predicted"/>
<dbReference type="Proteomes" id="UP000275925">
    <property type="component" value="Unassembled WGS sequence"/>
</dbReference>
<comment type="caution">
    <text evidence="1">The sequence shown here is derived from an EMBL/GenBank/DDBJ whole genome shotgun (WGS) entry which is preliminary data.</text>
</comment>
<sequence>MFTKIISYHTRHDGVVIMPPEHIEDISSGYVVKIRGANGIIKQGVRQKLSYGNQIIFDGATGNPLYLYLDGGVEEDLWTRIIRDDFRQKYLFWPLEESTEILANPELTKIFALKTDPDMCIALNGDEFLQIYNKDKNLALQLLDKRIAEINSDDLIFLSKELYQDDDITKRILSKLDNPTAIKSFCRALEFSTSRTHLRDILADSINVLEIVFKNCIFDLEFSADLYGNLSQELQNKFFESIKAAIIPAIARKIIGDSACTDIFAKIFENKLVVLEIFQWLNEVKEASYPIEIGTGYRPSLWSSETRLLNGFQKKSHIEDIIMHLYLELPKMIQADKDIFAAVIQSVSFAKLLRQRQVSNNCELAVNNPNINIDEYVDISFIKKFYLEEVPADLQTDPDIFTTIIASIPSNEVLLSFYKGLPEKIKLDKNIRIIIANAIKNTHPLQAFFMRTLP</sequence>
<evidence type="ECO:0000313" key="1">
    <source>
        <dbReference type="EMBL" id="GBR76794.1"/>
    </source>
</evidence>
<evidence type="ECO:0000313" key="2">
    <source>
        <dbReference type="Proteomes" id="UP000275925"/>
    </source>
</evidence>
<dbReference type="InterPro" id="IPR018488">
    <property type="entry name" value="cNMP-bd_CS"/>
</dbReference>
<gene>
    <name evidence="1" type="ORF">NO2_1286</name>
</gene>